<name>A0AAV5UHF7_9BILA</name>
<gene>
    <name evidence="2" type="ORF">PENTCL1PPCAC_27619</name>
</gene>
<feature type="region of interest" description="Disordered" evidence="1">
    <location>
        <begin position="95"/>
        <end position="137"/>
    </location>
</feature>
<protein>
    <recommendedName>
        <fullName evidence="4">Ribosomal protein</fullName>
    </recommendedName>
</protein>
<dbReference type="Proteomes" id="UP001432027">
    <property type="component" value="Unassembled WGS sequence"/>
</dbReference>
<sequence length="137" mass="14742">MGKGINRSIIGGREFKGSMDLPRIARQVVDGRGKGRVRLSLLHGSGLLRLLLLRVGLRAREAPGHPHLAAVAGGHHDGVVASGKTLHLLQLLRVGGGGTTHGRRSEDGRRRLRGGGVETVEKVRRDGGRRHRKRNGT</sequence>
<accession>A0AAV5UHF7</accession>
<evidence type="ECO:0000313" key="3">
    <source>
        <dbReference type="Proteomes" id="UP001432027"/>
    </source>
</evidence>
<dbReference type="EMBL" id="BTSX01000006">
    <property type="protein sequence ID" value="GMT05445.1"/>
    <property type="molecule type" value="Genomic_DNA"/>
</dbReference>
<feature type="compositionally biased region" description="Basic residues" evidence="1">
    <location>
        <begin position="127"/>
        <end position="137"/>
    </location>
</feature>
<keyword evidence="3" id="KW-1185">Reference proteome</keyword>
<evidence type="ECO:0008006" key="4">
    <source>
        <dbReference type="Google" id="ProtNLM"/>
    </source>
</evidence>
<evidence type="ECO:0000313" key="2">
    <source>
        <dbReference type="EMBL" id="GMT05445.1"/>
    </source>
</evidence>
<evidence type="ECO:0000256" key="1">
    <source>
        <dbReference type="SAM" id="MobiDB-lite"/>
    </source>
</evidence>
<organism evidence="2 3">
    <name type="scientific">Pristionchus entomophagus</name>
    <dbReference type="NCBI Taxonomy" id="358040"/>
    <lineage>
        <taxon>Eukaryota</taxon>
        <taxon>Metazoa</taxon>
        <taxon>Ecdysozoa</taxon>
        <taxon>Nematoda</taxon>
        <taxon>Chromadorea</taxon>
        <taxon>Rhabditida</taxon>
        <taxon>Rhabditina</taxon>
        <taxon>Diplogasteromorpha</taxon>
        <taxon>Diplogasteroidea</taxon>
        <taxon>Neodiplogasteridae</taxon>
        <taxon>Pristionchus</taxon>
    </lineage>
</organism>
<comment type="caution">
    <text evidence="2">The sequence shown here is derived from an EMBL/GenBank/DDBJ whole genome shotgun (WGS) entry which is preliminary data.</text>
</comment>
<dbReference type="AlphaFoldDB" id="A0AAV5UHF7"/>
<proteinExistence type="predicted"/>
<reference evidence="2" key="1">
    <citation type="submission" date="2023-10" db="EMBL/GenBank/DDBJ databases">
        <title>Genome assembly of Pristionchus species.</title>
        <authorList>
            <person name="Yoshida K."/>
            <person name="Sommer R.J."/>
        </authorList>
    </citation>
    <scope>NUCLEOTIDE SEQUENCE</scope>
    <source>
        <strain evidence="2">RS0144</strain>
    </source>
</reference>